<accession>A0ABT9U373</accession>
<dbReference type="PANTHER" id="PTHR48107">
    <property type="entry name" value="NADPH-DEPENDENT ALDEHYDE REDUCTASE-LIKE PROTEIN, CHLOROPLASTIC-RELATED"/>
    <property type="match status" value="1"/>
</dbReference>
<organism evidence="4 5">
    <name type="scientific">Paenibacillus harenae</name>
    <dbReference type="NCBI Taxonomy" id="306543"/>
    <lineage>
        <taxon>Bacteria</taxon>
        <taxon>Bacillati</taxon>
        <taxon>Bacillota</taxon>
        <taxon>Bacilli</taxon>
        <taxon>Bacillales</taxon>
        <taxon>Paenibacillaceae</taxon>
        <taxon>Paenibacillus</taxon>
    </lineage>
</organism>
<protein>
    <submittedName>
        <fullName evidence="4">3-oxoacyl-[acyl-carrier protein] reductase</fullName>
        <ecNumber evidence="4">1.1.1.100</ecNumber>
    </submittedName>
</protein>
<proteinExistence type="inferred from homology"/>
<dbReference type="PRINTS" id="PR00080">
    <property type="entry name" value="SDRFAMILY"/>
</dbReference>
<evidence type="ECO:0000313" key="4">
    <source>
        <dbReference type="EMBL" id="MDQ0114096.1"/>
    </source>
</evidence>
<dbReference type="InterPro" id="IPR002347">
    <property type="entry name" value="SDR_fam"/>
</dbReference>
<dbReference type="NCBIfam" id="NF009499">
    <property type="entry name" value="PRK12859.1"/>
    <property type="match status" value="1"/>
</dbReference>
<dbReference type="SUPFAM" id="SSF51735">
    <property type="entry name" value="NAD(P)-binding Rossmann-fold domains"/>
    <property type="match status" value="1"/>
</dbReference>
<comment type="similarity">
    <text evidence="1 3">Belongs to the short-chain dehydrogenases/reductases (SDR) family.</text>
</comment>
<dbReference type="GO" id="GO:0004316">
    <property type="term" value="F:3-oxoacyl-[acyl-carrier-protein] reductase (NADPH) activity"/>
    <property type="evidence" value="ECO:0007669"/>
    <property type="project" value="UniProtKB-EC"/>
</dbReference>
<reference evidence="4 5" key="1">
    <citation type="submission" date="2023-07" db="EMBL/GenBank/DDBJ databases">
        <title>Sorghum-associated microbial communities from plants grown in Nebraska, USA.</title>
        <authorList>
            <person name="Schachtman D."/>
        </authorList>
    </citation>
    <scope>NUCLEOTIDE SEQUENCE [LARGE SCALE GENOMIC DNA]</scope>
    <source>
        <strain evidence="4 5">CC482</strain>
    </source>
</reference>
<dbReference type="PROSITE" id="PS00061">
    <property type="entry name" value="ADH_SHORT"/>
    <property type="match status" value="1"/>
</dbReference>
<dbReference type="Pfam" id="PF00106">
    <property type="entry name" value="adh_short"/>
    <property type="match status" value="1"/>
</dbReference>
<dbReference type="Proteomes" id="UP001229346">
    <property type="component" value="Unassembled WGS sequence"/>
</dbReference>
<dbReference type="EC" id="1.1.1.100" evidence="4"/>
<evidence type="ECO:0000256" key="3">
    <source>
        <dbReference type="RuleBase" id="RU000363"/>
    </source>
</evidence>
<keyword evidence="2 4" id="KW-0560">Oxidoreductase</keyword>
<keyword evidence="5" id="KW-1185">Reference proteome</keyword>
<dbReference type="InterPro" id="IPR020904">
    <property type="entry name" value="Sc_DH/Rdtase_CS"/>
</dbReference>
<dbReference type="PANTHER" id="PTHR48107:SF7">
    <property type="entry name" value="RE15974P"/>
    <property type="match status" value="1"/>
</dbReference>
<name>A0ABT9U373_PAEHA</name>
<dbReference type="InterPro" id="IPR036291">
    <property type="entry name" value="NAD(P)-bd_dom_sf"/>
</dbReference>
<evidence type="ECO:0000256" key="1">
    <source>
        <dbReference type="ARBA" id="ARBA00006484"/>
    </source>
</evidence>
<evidence type="ECO:0000256" key="2">
    <source>
        <dbReference type="ARBA" id="ARBA00023002"/>
    </source>
</evidence>
<dbReference type="CDD" id="cd05233">
    <property type="entry name" value="SDR_c"/>
    <property type="match status" value="1"/>
</dbReference>
<dbReference type="EMBL" id="JAUSSU010000007">
    <property type="protein sequence ID" value="MDQ0114096.1"/>
    <property type="molecule type" value="Genomic_DNA"/>
</dbReference>
<comment type="caution">
    <text evidence="4">The sequence shown here is derived from an EMBL/GenBank/DDBJ whole genome shotgun (WGS) entry which is preliminary data.</text>
</comment>
<sequence length="280" mass="29539">MTKLHEKTAIVTGASRPGGIGAAVCRALAHEGANLFFTHLYDYDKNENPGDADENWPDLFAEELRAYGIKAAHMELDLSDPASPARLLEAARSAVGLPTILVNNATYSVSSDFRQLNASLIDAHCAVNIRGTFMLSAEFARMLEVEQAASAGGTQAVYAGIAGPAGHQAVRCGRIINLTSGQGKGPMPGNLAYAATKGAVSTFTECLAAELAPFHITVNAVDPGPTDSGWMSEEVKSALLPRFPMGRIGLPEDAARLIAFLASDDSQWITGQIIHSRGGF</sequence>
<gene>
    <name evidence="4" type="ORF">J2T15_003551</name>
</gene>
<evidence type="ECO:0000313" key="5">
    <source>
        <dbReference type="Proteomes" id="UP001229346"/>
    </source>
</evidence>
<dbReference type="RefSeq" id="WP_307205417.1">
    <property type="nucleotide sequence ID" value="NZ_JAUSSU010000007.1"/>
</dbReference>
<dbReference type="Gene3D" id="3.40.50.720">
    <property type="entry name" value="NAD(P)-binding Rossmann-like Domain"/>
    <property type="match status" value="1"/>
</dbReference>
<dbReference type="PRINTS" id="PR00081">
    <property type="entry name" value="GDHRDH"/>
</dbReference>
<dbReference type="Pfam" id="PF13561">
    <property type="entry name" value="adh_short_C2"/>
    <property type="match status" value="1"/>
</dbReference>